<sequence>CDDSTHSDYVLFSNYQTHDRTNRRYCGQVCPKNSIVSESNYFRMMFRSNDIFDATGFYAHYQFITERWFQPPFCIIINAGTFSSLLRCNAFTPDFPDNYKAYSTAKPF</sequence>
<protein>
    <submittedName>
        <fullName evidence="6">CUB domain-containing protein</fullName>
    </submittedName>
</protein>
<evidence type="ECO:0000313" key="6">
    <source>
        <dbReference type="WBParaSite" id="GPUH_0000824101-mRNA-1"/>
    </source>
</evidence>
<name>A0A183DHP1_9BILA</name>
<dbReference type="Gene3D" id="2.60.120.290">
    <property type="entry name" value="Spermadhesin, CUB domain"/>
    <property type="match status" value="1"/>
</dbReference>
<reference evidence="4 5" key="2">
    <citation type="submission" date="2018-11" db="EMBL/GenBank/DDBJ databases">
        <authorList>
            <consortium name="Pathogen Informatics"/>
        </authorList>
    </citation>
    <scope>NUCLEOTIDE SEQUENCE [LARGE SCALE GENOMIC DNA]</scope>
</reference>
<dbReference type="SUPFAM" id="SSF49854">
    <property type="entry name" value="Spermadhesin, CUB domain"/>
    <property type="match status" value="1"/>
</dbReference>
<evidence type="ECO:0000259" key="3">
    <source>
        <dbReference type="PROSITE" id="PS01180"/>
    </source>
</evidence>
<evidence type="ECO:0000256" key="2">
    <source>
        <dbReference type="PROSITE-ProRule" id="PRU00059"/>
    </source>
</evidence>
<dbReference type="PROSITE" id="PS01180">
    <property type="entry name" value="CUB"/>
    <property type="match status" value="1"/>
</dbReference>
<dbReference type="InterPro" id="IPR035914">
    <property type="entry name" value="Sperma_CUB_dom_sf"/>
</dbReference>
<evidence type="ECO:0000256" key="1">
    <source>
        <dbReference type="ARBA" id="ARBA00023157"/>
    </source>
</evidence>
<organism evidence="6">
    <name type="scientific">Gongylonema pulchrum</name>
    <dbReference type="NCBI Taxonomy" id="637853"/>
    <lineage>
        <taxon>Eukaryota</taxon>
        <taxon>Metazoa</taxon>
        <taxon>Ecdysozoa</taxon>
        <taxon>Nematoda</taxon>
        <taxon>Chromadorea</taxon>
        <taxon>Rhabditida</taxon>
        <taxon>Spirurina</taxon>
        <taxon>Spiruromorpha</taxon>
        <taxon>Spiruroidea</taxon>
        <taxon>Gongylonematidae</taxon>
        <taxon>Gongylonema</taxon>
    </lineage>
</organism>
<dbReference type="OrthoDB" id="6369184at2759"/>
<gene>
    <name evidence="4" type="ORF">GPUH_LOCUS8231</name>
</gene>
<evidence type="ECO:0000313" key="5">
    <source>
        <dbReference type="Proteomes" id="UP000271098"/>
    </source>
</evidence>
<dbReference type="InterPro" id="IPR000859">
    <property type="entry name" value="CUB_dom"/>
</dbReference>
<evidence type="ECO:0000313" key="4">
    <source>
        <dbReference type="EMBL" id="VDK61371.1"/>
    </source>
</evidence>
<keyword evidence="1" id="KW-1015">Disulfide bond</keyword>
<dbReference type="WBParaSite" id="GPUH_0000824101-mRNA-1">
    <property type="protein sequence ID" value="GPUH_0000824101-mRNA-1"/>
    <property type="gene ID" value="GPUH_0000824101"/>
</dbReference>
<keyword evidence="5" id="KW-1185">Reference proteome</keyword>
<reference evidence="6" key="1">
    <citation type="submission" date="2016-06" db="UniProtKB">
        <authorList>
            <consortium name="WormBaseParasite"/>
        </authorList>
    </citation>
    <scope>IDENTIFICATION</scope>
</reference>
<dbReference type="AlphaFoldDB" id="A0A183DHP1"/>
<comment type="caution">
    <text evidence="2">Lacks conserved residue(s) required for the propagation of feature annotation.</text>
</comment>
<proteinExistence type="predicted"/>
<dbReference type="Proteomes" id="UP000271098">
    <property type="component" value="Unassembled WGS sequence"/>
</dbReference>
<dbReference type="EMBL" id="UYRT01023417">
    <property type="protein sequence ID" value="VDK61371.1"/>
    <property type="molecule type" value="Genomic_DNA"/>
</dbReference>
<accession>A0A183DHP1</accession>
<feature type="domain" description="CUB" evidence="3">
    <location>
        <begin position="1"/>
        <end position="64"/>
    </location>
</feature>